<dbReference type="SMART" id="SM00248">
    <property type="entry name" value="ANK"/>
    <property type="match status" value="8"/>
</dbReference>
<dbReference type="Proteomes" id="UP001060919">
    <property type="component" value="Chromosome"/>
</dbReference>
<name>A0A916DRX9_9BACT</name>
<proteinExistence type="predicted"/>
<dbReference type="SUPFAM" id="SSF48403">
    <property type="entry name" value="Ankyrin repeat"/>
    <property type="match status" value="2"/>
</dbReference>
<evidence type="ECO:0000256" key="1">
    <source>
        <dbReference type="ARBA" id="ARBA00022737"/>
    </source>
</evidence>
<keyword evidence="5" id="KW-1185">Reference proteome</keyword>
<feature type="repeat" description="ANK" evidence="3">
    <location>
        <begin position="36"/>
        <end position="68"/>
    </location>
</feature>
<protein>
    <submittedName>
        <fullName evidence="4">Ankyrin repeat domain-containing protein</fullName>
    </submittedName>
</protein>
<dbReference type="InterPro" id="IPR002110">
    <property type="entry name" value="Ankyrin_rpt"/>
</dbReference>
<feature type="repeat" description="ANK" evidence="3">
    <location>
        <begin position="135"/>
        <end position="167"/>
    </location>
</feature>
<evidence type="ECO:0000256" key="2">
    <source>
        <dbReference type="ARBA" id="ARBA00023043"/>
    </source>
</evidence>
<dbReference type="AlphaFoldDB" id="A0A916DRX9"/>
<keyword evidence="1" id="KW-0677">Repeat</keyword>
<accession>A0A916DRX9</accession>
<reference evidence="4" key="1">
    <citation type="submission" date="2022-09" db="EMBL/GenBank/DDBJ databases">
        <title>Aureispira anguillicida sp. nov., isolated from Leptocephalus of Japanese eel Anguilla japonica.</title>
        <authorList>
            <person name="Yuasa K."/>
            <person name="Mekata T."/>
            <person name="Ikunari K."/>
        </authorList>
    </citation>
    <scope>NUCLEOTIDE SEQUENCE</scope>
    <source>
        <strain evidence="4">EL160426</strain>
    </source>
</reference>
<dbReference type="InterPro" id="IPR036770">
    <property type="entry name" value="Ankyrin_rpt-contain_sf"/>
</dbReference>
<dbReference type="EMBL" id="AP026867">
    <property type="protein sequence ID" value="BDS10466.1"/>
    <property type="molecule type" value="Genomic_DNA"/>
</dbReference>
<organism evidence="4 5">
    <name type="scientific">Aureispira anguillae</name>
    <dbReference type="NCBI Taxonomy" id="2864201"/>
    <lineage>
        <taxon>Bacteria</taxon>
        <taxon>Pseudomonadati</taxon>
        <taxon>Bacteroidota</taxon>
        <taxon>Saprospiria</taxon>
        <taxon>Saprospirales</taxon>
        <taxon>Saprospiraceae</taxon>
        <taxon>Aureispira</taxon>
    </lineage>
</organism>
<dbReference type="KEGG" id="aup:AsAng_0011740"/>
<dbReference type="PANTHER" id="PTHR24171:SF9">
    <property type="entry name" value="ANKYRIN REPEAT DOMAIN-CONTAINING PROTEIN 39"/>
    <property type="match status" value="1"/>
</dbReference>
<feature type="repeat" description="ANK" evidence="3">
    <location>
        <begin position="338"/>
        <end position="371"/>
    </location>
</feature>
<dbReference type="PANTHER" id="PTHR24171">
    <property type="entry name" value="ANKYRIN REPEAT DOMAIN-CONTAINING PROTEIN 39-RELATED"/>
    <property type="match status" value="1"/>
</dbReference>
<keyword evidence="2 3" id="KW-0040">ANK repeat</keyword>
<evidence type="ECO:0000313" key="4">
    <source>
        <dbReference type="EMBL" id="BDS10466.1"/>
    </source>
</evidence>
<dbReference type="RefSeq" id="WP_264791776.1">
    <property type="nucleotide sequence ID" value="NZ_AP026867.1"/>
</dbReference>
<feature type="repeat" description="ANK" evidence="3">
    <location>
        <begin position="69"/>
        <end position="101"/>
    </location>
</feature>
<dbReference type="PROSITE" id="PS50297">
    <property type="entry name" value="ANK_REP_REGION"/>
    <property type="match status" value="6"/>
</dbReference>
<sequence length="401" mass="42442">MKEELNQAIIVAAEAGDLDNVKKALADGADPNAVGPNSGALHCAAFNGHKAVVDLLLKSGADCNQKDNQSFYPLHLAASKGQVGICNTLIKAGATLNSITEAGGTPLHVAAASDHPKVVTALVKAGANLEARDNNGLTVLAAAASLGRVNVVKKLITVGAEVNTNDNGRDTPLIKSLRYLYQVRIKEWSSLGSNEGKEVKYEVVKGCFRYDNDYDKNNKTKLGSILSLKEQRACAEQFWGPSEHLEYLNTLDTVKVLIKAGADVNASNDSGQTAMSMACHAGEAKLIQELHKKGASFDSKDYQSATPLHRVAGSGRIDGLTMFFKLASNVDINVVDEYGWTPLHYLADIGGHIGMAALLLKKGANSSAKTTKGRGVGVPVDSTPADVALYWDDAEMAAALK</sequence>
<dbReference type="Pfam" id="PF12796">
    <property type="entry name" value="Ank_2"/>
    <property type="match status" value="2"/>
</dbReference>
<dbReference type="Pfam" id="PF00023">
    <property type="entry name" value="Ank"/>
    <property type="match status" value="1"/>
</dbReference>
<dbReference type="Gene3D" id="1.25.40.20">
    <property type="entry name" value="Ankyrin repeat-containing domain"/>
    <property type="match status" value="3"/>
</dbReference>
<dbReference type="Pfam" id="PF13637">
    <property type="entry name" value="Ank_4"/>
    <property type="match status" value="1"/>
</dbReference>
<evidence type="ECO:0000313" key="5">
    <source>
        <dbReference type="Proteomes" id="UP001060919"/>
    </source>
</evidence>
<dbReference type="PRINTS" id="PR01415">
    <property type="entry name" value="ANKYRIN"/>
</dbReference>
<feature type="repeat" description="ANK" evidence="3">
    <location>
        <begin position="102"/>
        <end position="134"/>
    </location>
</feature>
<gene>
    <name evidence="4" type="ORF">AsAng_0011740</name>
</gene>
<feature type="repeat" description="ANK" evidence="3">
    <location>
        <begin position="270"/>
        <end position="302"/>
    </location>
</feature>
<dbReference type="PROSITE" id="PS50088">
    <property type="entry name" value="ANK_REPEAT"/>
    <property type="match status" value="6"/>
</dbReference>
<evidence type="ECO:0000256" key="3">
    <source>
        <dbReference type="PROSITE-ProRule" id="PRU00023"/>
    </source>
</evidence>